<evidence type="ECO:0000313" key="3">
    <source>
        <dbReference type="Proteomes" id="UP000827092"/>
    </source>
</evidence>
<protein>
    <submittedName>
        <fullName evidence="2">Uncharacterized protein</fullName>
    </submittedName>
</protein>
<dbReference type="AlphaFoldDB" id="A0AAV6TLB8"/>
<evidence type="ECO:0000313" key="2">
    <source>
        <dbReference type="EMBL" id="KAG8172493.1"/>
    </source>
</evidence>
<dbReference type="Proteomes" id="UP000827092">
    <property type="component" value="Unassembled WGS sequence"/>
</dbReference>
<feature type="region of interest" description="Disordered" evidence="1">
    <location>
        <begin position="200"/>
        <end position="386"/>
    </location>
</feature>
<name>A0AAV6TLB8_9ARAC</name>
<accession>A0AAV6TLB8</accession>
<keyword evidence="3" id="KW-1185">Reference proteome</keyword>
<feature type="compositionally biased region" description="Acidic residues" evidence="1">
    <location>
        <begin position="359"/>
        <end position="368"/>
    </location>
</feature>
<gene>
    <name evidence="2" type="ORF">JTE90_017574</name>
</gene>
<comment type="caution">
    <text evidence="2">The sequence shown here is derived from an EMBL/GenBank/DDBJ whole genome shotgun (WGS) entry which is preliminary data.</text>
</comment>
<feature type="compositionally biased region" description="Pro residues" evidence="1">
    <location>
        <begin position="370"/>
        <end position="381"/>
    </location>
</feature>
<proteinExistence type="predicted"/>
<sequence length="416" mass="45921">MDTAGGSVHPEAALPPRLYVLELNKYSSPSASALPFESLARSLLERIIFDEDESGGPRNVLVLHETYVIRLFRRLCDAYRVSWNSILETTRQGCCVLDAHLHGMLSELWETRLSRSVSLDEQNCYERVMGRDHVRLSDLQKLAGTLARVAESKRVWTFFGVDGYLGDDPKRYVDHLRVRDEYVRTVGGWDVVRQIGEWRTEQKEKRKKSSGDETTTTRSGGGGKRKGKEDVEENDEDATTTTTSRGSGGGGGKRKGKEDVEENDEDATTTTTSRSGGGKRKGKENVDENDEVAIATTSRSGGGGKRKGKEDVDENDEVAIATTSRSGGGGKRKGKEFEEENDEAAVTTITKHSETLAKEEDDSNELNDETPPPSPPPPPPTHLVEDQIECGDCKPTRAKSRVQTHQVGYFTSHDGF</sequence>
<reference evidence="2 3" key="1">
    <citation type="journal article" date="2022" name="Nat. Ecol. Evol.">
        <title>A masculinizing supergene underlies an exaggerated male reproductive morph in a spider.</title>
        <authorList>
            <person name="Hendrickx F."/>
            <person name="De Corte Z."/>
            <person name="Sonet G."/>
            <person name="Van Belleghem S.M."/>
            <person name="Kostlbacher S."/>
            <person name="Vangestel C."/>
        </authorList>
    </citation>
    <scope>NUCLEOTIDE SEQUENCE [LARGE SCALE GENOMIC DNA]</scope>
    <source>
        <strain evidence="2">W744_W776</strain>
    </source>
</reference>
<dbReference type="EMBL" id="JAFNEN010002652">
    <property type="protein sequence ID" value="KAG8172493.1"/>
    <property type="molecule type" value="Genomic_DNA"/>
</dbReference>
<organism evidence="2 3">
    <name type="scientific">Oedothorax gibbosus</name>
    <dbReference type="NCBI Taxonomy" id="931172"/>
    <lineage>
        <taxon>Eukaryota</taxon>
        <taxon>Metazoa</taxon>
        <taxon>Ecdysozoa</taxon>
        <taxon>Arthropoda</taxon>
        <taxon>Chelicerata</taxon>
        <taxon>Arachnida</taxon>
        <taxon>Araneae</taxon>
        <taxon>Araneomorphae</taxon>
        <taxon>Entelegynae</taxon>
        <taxon>Araneoidea</taxon>
        <taxon>Linyphiidae</taxon>
        <taxon>Erigoninae</taxon>
        <taxon>Oedothorax</taxon>
    </lineage>
</organism>
<evidence type="ECO:0000256" key="1">
    <source>
        <dbReference type="SAM" id="MobiDB-lite"/>
    </source>
</evidence>